<dbReference type="InterPro" id="IPR003593">
    <property type="entry name" value="AAA+_ATPase"/>
</dbReference>
<dbReference type="PATRIC" id="fig|1938.3.peg.4577"/>
<dbReference type="InterPro" id="IPR000792">
    <property type="entry name" value="Tscrpt_reg_LuxR_C"/>
</dbReference>
<feature type="domain" description="AAA+ ATPase" evidence="1">
    <location>
        <begin position="21"/>
        <end position="181"/>
    </location>
</feature>
<evidence type="ECO:0000313" key="3">
    <source>
        <dbReference type="EMBL" id="KMS72353.1"/>
    </source>
</evidence>
<dbReference type="SMART" id="SM00382">
    <property type="entry name" value="AAA"/>
    <property type="match status" value="1"/>
</dbReference>
<comment type="caution">
    <text evidence="3">The sequence shown here is derived from an EMBL/GenBank/DDBJ whole genome shotgun (WGS) entry which is preliminary data.</text>
</comment>
<feature type="domain" description="HTH luxR-type" evidence="2">
    <location>
        <begin position="837"/>
        <end position="894"/>
    </location>
</feature>
<dbReference type="SMART" id="SM00421">
    <property type="entry name" value="HTH_LUXR"/>
    <property type="match status" value="1"/>
</dbReference>
<reference evidence="3 4" key="1">
    <citation type="submission" date="2015-06" db="EMBL/GenBank/DDBJ databases">
        <authorList>
            <person name="Ju K.-S."/>
            <person name="Doroghazi J.R."/>
            <person name="Metcalf W.W."/>
        </authorList>
    </citation>
    <scope>NUCLEOTIDE SEQUENCE [LARGE SCALE GENOMIC DNA]</scope>
    <source>
        <strain evidence="3 4">NRRL 3414</strain>
    </source>
</reference>
<evidence type="ECO:0000259" key="2">
    <source>
        <dbReference type="SMART" id="SM00421"/>
    </source>
</evidence>
<evidence type="ECO:0000259" key="1">
    <source>
        <dbReference type="SMART" id="SM00382"/>
    </source>
</evidence>
<evidence type="ECO:0008006" key="5">
    <source>
        <dbReference type="Google" id="ProtNLM"/>
    </source>
</evidence>
<accession>A0A0J7ZB07</accession>
<dbReference type="Gene3D" id="1.10.10.10">
    <property type="entry name" value="Winged helix-like DNA-binding domain superfamily/Winged helix DNA-binding domain"/>
    <property type="match status" value="1"/>
</dbReference>
<dbReference type="InterPro" id="IPR041664">
    <property type="entry name" value="AAA_16"/>
</dbReference>
<dbReference type="GO" id="GO:0003677">
    <property type="term" value="F:DNA binding"/>
    <property type="evidence" value="ECO:0007669"/>
    <property type="project" value="InterPro"/>
</dbReference>
<proteinExistence type="predicted"/>
<evidence type="ECO:0000313" key="4">
    <source>
        <dbReference type="Proteomes" id="UP000037432"/>
    </source>
</evidence>
<dbReference type="PRINTS" id="PR00364">
    <property type="entry name" value="DISEASERSIST"/>
</dbReference>
<dbReference type="EMBL" id="LFNT01000028">
    <property type="protein sequence ID" value="KMS72353.1"/>
    <property type="molecule type" value="Genomic_DNA"/>
</dbReference>
<dbReference type="GO" id="GO:0006355">
    <property type="term" value="P:regulation of DNA-templated transcription"/>
    <property type="evidence" value="ECO:0007669"/>
    <property type="project" value="InterPro"/>
</dbReference>
<dbReference type="InterPro" id="IPR036388">
    <property type="entry name" value="WH-like_DNA-bd_sf"/>
</dbReference>
<sequence length="911" mass="97181">MVGREDELDELGAALRDAGSRGRLLAVHGQPGVGKTTLAEAALRPVARDGHLVIRLRPGPRGTPGLDSLVDQVCALLAEEGGSGAAVRAAALRRGRHGLALMLRTLSAVIRAAGPRPLAVLFDDAHRLAAQDRGPVAALLLGLRSAGACVLVCGVLEAVDPSLVRGLAGVADRTLELPPLTVGQCAELISSRLGVPPAAELVAAVRRGLGPDAGGNPGAVMRAVDTLRERDRLVVVDERVYLADPRTPILLPLFQARPREWLPSTDGRGSADDPFPGEVLALLTRLTGVGETTVDDYLNLAPELGTTQDRLGRLLDTLVSLELVAVDDRQRLTCTVPAAAELPAHRTEDDVARLHVRLVLNAYRPHRARPPAPRLVDHALAAGTRLLPPLRTELLLAAVREQDPQEPLRTLGACRALLDELPADDAHLPRILHSAVPLLLRHGLPAELLALGTRLLPRLAPGAVLAQLAQAWALAAVHDQWLGLYTVDHDSRAARVARRMPEAVALVTLAARLHSGTHRLPSDCLPVFADGSAELPSADEAEVLIRALNTWTEGARGAARAPGVPYAIREALGLGDLASCWATLPGKRPKVFPESPLHVHQALVREYLTGSWDVALSLAGSLEAGPGATGRGPLYLHSRALAAEICRRRGDLGRAAAWLDRVADGAEHLPLLSWARAGLLHGQGDTAGAWRQGRRDCDALWRAGRTAGLERPLLRVLCYASRDPEGVADAGAALEQLEELDTVAPSRLTRAALLLGRGLARDDVDGAVGGYRLLDAHGGRQAAFSAAVWLLRRTGEQRWLREAWRQHEGMASRPARKTLVRLAAEFRLVVPRPSGDRLLPSRLDLRIVEMVAGGSTNRQIATALARSEKSIEAHLAKIFRCTGRRSRVALATAWLDGGLPRTATAQGHCAP</sequence>
<dbReference type="SUPFAM" id="SSF52540">
    <property type="entry name" value="P-loop containing nucleoside triphosphate hydrolases"/>
    <property type="match status" value="1"/>
</dbReference>
<name>A0A0J7ZB07_STRVR</name>
<dbReference type="Proteomes" id="UP000037432">
    <property type="component" value="Unassembled WGS sequence"/>
</dbReference>
<protein>
    <recommendedName>
        <fullName evidence="5">HTH luxR-type domain-containing protein</fullName>
    </recommendedName>
</protein>
<dbReference type="InterPro" id="IPR027417">
    <property type="entry name" value="P-loop_NTPase"/>
</dbReference>
<dbReference type="InterPro" id="IPR016032">
    <property type="entry name" value="Sig_transdc_resp-reg_C-effctor"/>
</dbReference>
<dbReference type="Pfam" id="PF13191">
    <property type="entry name" value="AAA_16"/>
    <property type="match status" value="1"/>
</dbReference>
<gene>
    <name evidence="3" type="ORF">ACM01_23730</name>
</gene>
<dbReference type="SUPFAM" id="SSF46894">
    <property type="entry name" value="C-terminal effector domain of the bipartite response regulators"/>
    <property type="match status" value="1"/>
</dbReference>
<dbReference type="Pfam" id="PF00196">
    <property type="entry name" value="GerE"/>
    <property type="match status" value="1"/>
</dbReference>
<organism evidence="3 4">
    <name type="scientific">Streptomyces viridochromogenes</name>
    <dbReference type="NCBI Taxonomy" id="1938"/>
    <lineage>
        <taxon>Bacteria</taxon>
        <taxon>Bacillati</taxon>
        <taxon>Actinomycetota</taxon>
        <taxon>Actinomycetes</taxon>
        <taxon>Kitasatosporales</taxon>
        <taxon>Streptomycetaceae</taxon>
        <taxon>Streptomyces</taxon>
    </lineage>
</organism>
<dbReference type="Gene3D" id="3.40.50.300">
    <property type="entry name" value="P-loop containing nucleotide triphosphate hydrolases"/>
    <property type="match status" value="1"/>
</dbReference>
<dbReference type="AlphaFoldDB" id="A0A0J7ZB07"/>